<dbReference type="SUPFAM" id="SSF53383">
    <property type="entry name" value="PLP-dependent transferases"/>
    <property type="match status" value="1"/>
</dbReference>
<evidence type="ECO:0000256" key="1">
    <source>
        <dbReference type="ARBA" id="ARBA00001933"/>
    </source>
</evidence>
<dbReference type="GO" id="GO:0019450">
    <property type="term" value="P:L-cysteine catabolic process to pyruvate"/>
    <property type="evidence" value="ECO:0007669"/>
    <property type="project" value="TreeGrafter"/>
</dbReference>
<dbReference type="InterPro" id="IPR015424">
    <property type="entry name" value="PyrdxlP-dep_Trfase"/>
</dbReference>
<dbReference type="Pfam" id="PF01053">
    <property type="entry name" value="Cys_Met_Meta_PP"/>
    <property type="match status" value="1"/>
</dbReference>
<name>A0A382CDP7_9ZZZZ</name>
<comment type="similarity">
    <text evidence="2">Belongs to the trans-sulfuration enzymes family.</text>
</comment>
<organism evidence="6">
    <name type="scientific">marine metagenome</name>
    <dbReference type="NCBI Taxonomy" id="408172"/>
    <lineage>
        <taxon>unclassified sequences</taxon>
        <taxon>metagenomes</taxon>
        <taxon>ecological metagenomes</taxon>
    </lineage>
</organism>
<dbReference type="InterPro" id="IPR000277">
    <property type="entry name" value="Cys/Met-Metab_PyrdxlP-dep_enz"/>
</dbReference>
<sequence length="134" mass="15484">MKIKSKLIKLGREPNKQKGFVNPGIYKGSTMIFKNFKDYLRDINHKDHNKAYYGIHSNPSHKELEDSISYLYGSTDTVITSSGLAALVIPFFTFLKKNDEVLINDSVYNPTRTFCNELLKNYGIKIKYFHPTKK</sequence>
<evidence type="ECO:0000256" key="2">
    <source>
        <dbReference type="ARBA" id="ARBA00009077"/>
    </source>
</evidence>
<dbReference type="Gene3D" id="3.40.640.10">
    <property type="entry name" value="Type I PLP-dependent aspartate aminotransferase-like (Major domain)"/>
    <property type="match status" value="1"/>
</dbReference>
<protein>
    <recommendedName>
        <fullName evidence="7">Cystathionine beta-lyase</fullName>
    </recommendedName>
</protein>
<evidence type="ECO:0008006" key="7">
    <source>
        <dbReference type="Google" id="ProtNLM"/>
    </source>
</evidence>
<dbReference type="InterPro" id="IPR015421">
    <property type="entry name" value="PyrdxlP-dep_Trfase_major"/>
</dbReference>
<comment type="cofactor">
    <cofactor evidence="1">
        <name>pyridoxal 5'-phosphate</name>
        <dbReference type="ChEBI" id="CHEBI:597326"/>
    </cofactor>
</comment>
<evidence type="ECO:0000313" key="6">
    <source>
        <dbReference type="EMBL" id="SVB24268.1"/>
    </source>
</evidence>
<dbReference type="GO" id="GO:0030170">
    <property type="term" value="F:pyridoxal phosphate binding"/>
    <property type="evidence" value="ECO:0007669"/>
    <property type="project" value="InterPro"/>
</dbReference>
<dbReference type="InterPro" id="IPR006233">
    <property type="entry name" value="Cys_b_lyase_bac"/>
</dbReference>
<keyword evidence="3" id="KW-0663">Pyridoxal phosphate</keyword>
<feature type="non-terminal residue" evidence="6">
    <location>
        <position position="134"/>
    </location>
</feature>
<dbReference type="PANTHER" id="PTHR43500:SF1">
    <property type="entry name" value="CYSTATHIONINE BETA-LYASE-RELATED"/>
    <property type="match status" value="1"/>
</dbReference>
<dbReference type="EMBL" id="UINC01034046">
    <property type="protein sequence ID" value="SVB24268.1"/>
    <property type="molecule type" value="Genomic_DNA"/>
</dbReference>
<evidence type="ECO:0000256" key="4">
    <source>
        <dbReference type="ARBA" id="ARBA00023239"/>
    </source>
</evidence>
<evidence type="ECO:0000256" key="3">
    <source>
        <dbReference type="ARBA" id="ARBA00022898"/>
    </source>
</evidence>
<proteinExistence type="inferred from homology"/>
<keyword evidence="4" id="KW-0456">Lyase</keyword>
<dbReference type="GO" id="GO:0047804">
    <property type="term" value="F:cysteine-S-conjugate beta-lyase activity"/>
    <property type="evidence" value="ECO:0007669"/>
    <property type="project" value="InterPro"/>
</dbReference>
<gene>
    <name evidence="6" type="ORF">METZ01_LOCUS177122</name>
</gene>
<accession>A0A382CDP7</accession>
<comment type="catalytic activity">
    <reaction evidence="5">
        <text>L,L-cystathionine + H2O = L-homocysteine + pyruvate + NH4(+)</text>
        <dbReference type="Rhea" id="RHEA:13965"/>
        <dbReference type="ChEBI" id="CHEBI:15361"/>
        <dbReference type="ChEBI" id="CHEBI:15377"/>
        <dbReference type="ChEBI" id="CHEBI:28938"/>
        <dbReference type="ChEBI" id="CHEBI:58161"/>
        <dbReference type="ChEBI" id="CHEBI:58199"/>
    </reaction>
</comment>
<dbReference type="AlphaFoldDB" id="A0A382CDP7"/>
<dbReference type="PANTHER" id="PTHR43500">
    <property type="entry name" value="CYSTATHIONINE BETA-LYASE-RELATED"/>
    <property type="match status" value="1"/>
</dbReference>
<dbReference type="GO" id="GO:0019346">
    <property type="term" value="P:transsulfuration"/>
    <property type="evidence" value="ECO:0007669"/>
    <property type="project" value="InterPro"/>
</dbReference>
<evidence type="ECO:0000256" key="5">
    <source>
        <dbReference type="ARBA" id="ARBA00047517"/>
    </source>
</evidence>
<reference evidence="6" key="1">
    <citation type="submission" date="2018-05" db="EMBL/GenBank/DDBJ databases">
        <authorList>
            <person name="Lanie J.A."/>
            <person name="Ng W.-L."/>
            <person name="Kazmierczak K.M."/>
            <person name="Andrzejewski T.M."/>
            <person name="Davidsen T.M."/>
            <person name="Wayne K.J."/>
            <person name="Tettelin H."/>
            <person name="Glass J.I."/>
            <person name="Rusch D."/>
            <person name="Podicherti R."/>
            <person name="Tsui H.-C.T."/>
            <person name="Winkler M.E."/>
        </authorList>
    </citation>
    <scope>NUCLEOTIDE SEQUENCE</scope>
</reference>